<accession>A0A1M4WNN0</accession>
<dbReference type="RefSeq" id="WP_218587453.1">
    <property type="nucleotide sequence ID" value="NZ_FQUL01000027.1"/>
</dbReference>
<name>A0A1M4WNN0_9ACTN</name>
<organism evidence="1 2">
    <name type="scientific">Ferrithrix thermotolerans DSM 19514</name>
    <dbReference type="NCBI Taxonomy" id="1121881"/>
    <lineage>
        <taxon>Bacteria</taxon>
        <taxon>Bacillati</taxon>
        <taxon>Actinomycetota</taxon>
        <taxon>Acidimicrobiia</taxon>
        <taxon>Acidimicrobiales</taxon>
        <taxon>Acidimicrobiaceae</taxon>
        <taxon>Ferrithrix</taxon>
    </lineage>
</organism>
<dbReference type="SUPFAM" id="SSF46785">
    <property type="entry name" value="Winged helix' DNA-binding domain"/>
    <property type="match status" value="1"/>
</dbReference>
<dbReference type="InterPro" id="IPR036390">
    <property type="entry name" value="WH_DNA-bd_sf"/>
</dbReference>
<proteinExistence type="predicted"/>
<sequence>MRDEKLAKHEVEKPSWTFLTNHGHVLLCICSDPAIRGRDIAAQVGITERAAQAIIADLVNSGYVLRRKVGRRNHYLINPDQPFRHPVEQAHRIGELLQLLTDNQAALLESGKSEEKKEVSQAG</sequence>
<evidence type="ECO:0000313" key="1">
    <source>
        <dbReference type="EMBL" id="SHE82911.1"/>
    </source>
</evidence>
<dbReference type="Pfam" id="PF13412">
    <property type="entry name" value="HTH_24"/>
    <property type="match status" value="1"/>
</dbReference>
<evidence type="ECO:0000313" key="2">
    <source>
        <dbReference type="Proteomes" id="UP000184295"/>
    </source>
</evidence>
<dbReference type="Gene3D" id="1.10.10.10">
    <property type="entry name" value="Winged helix-like DNA-binding domain superfamily/Winged helix DNA-binding domain"/>
    <property type="match status" value="1"/>
</dbReference>
<dbReference type="Proteomes" id="UP000184295">
    <property type="component" value="Unassembled WGS sequence"/>
</dbReference>
<dbReference type="STRING" id="1121881.SAMN02745225_01736"/>
<dbReference type="EMBL" id="FQUL01000027">
    <property type="protein sequence ID" value="SHE82911.1"/>
    <property type="molecule type" value="Genomic_DNA"/>
</dbReference>
<keyword evidence="2" id="KW-1185">Reference proteome</keyword>
<gene>
    <name evidence="1" type="ORF">SAMN02745225_01736</name>
</gene>
<protein>
    <recommendedName>
        <fullName evidence="3">MarR family protein</fullName>
    </recommendedName>
</protein>
<reference evidence="2" key="1">
    <citation type="submission" date="2016-11" db="EMBL/GenBank/DDBJ databases">
        <authorList>
            <person name="Varghese N."/>
            <person name="Submissions S."/>
        </authorList>
    </citation>
    <scope>NUCLEOTIDE SEQUENCE [LARGE SCALE GENOMIC DNA]</scope>
    <source>
        <strain evidence="2">DSM 19514</strain>
    </source>
</reference>
<dbReference type="AlphaFoldDB" id="A0A1M4WNN0"/>
<dbReference type="InterPro" id="IPR036388">
    <property type="entry name" value="WH-like_DNA-bd_sf"/>
</dbReference>
<evidence type="ECO:0008006" key="3">
    <source>
        <dbReference type="Google" id="ProtNLM"/>
    </source>
</evidence>